<organism evidence="2">
    <name type="scientific">Ixodes ricinus</name>
    <name type="common">Common tick</name>
    <name type="synonym">Acarus ricinus</name>
    <dbReference type="NCBI Taxonomy" id="34613"/>
    <lineage>
        <taxon>Eukaryota</taxon>
        <taxon>Metazoa</taxon>
        <taxon>Ecdysozoa</taxon>
        <taxon>Arthropoda</taxon>
        <taxon>Chelicerata</taxon>
        <taxon>Arachnida</taxon>
        <taxon>Acari</taxon>
        <taxon>Parasitiformes</taxon>
        <taxon>Ixodida</taxon>
        <taxon>Ixodoidea</taxon>
        <taxon>Ixodidae</taxon>
        <taxon>Ixodinae</taxon>
        <taxon>Ixodes</taxon>
    </lineage>
</organism>
<keyword evidence="1" id="KW-0732">Signal</keyword>
<evidence type="ECO:0000313" key="2">
    <source>
        <dbReference type="EMBL" id="MXU96890.1"/>
    </source>
</evidence>
<proteinExistence type="predicted"/>
<reference evidence="2" key="1">
    <citation type="submission" date="2019-12" db="EMBL/GenBank/DDBJ databases">
        <title>An insight into the sialome of adult female Ixodes ricinus ticks feeding for 6 days.</title>
        <authorList>
            <person name="Perner J."/>
            <person name="Ribeiro J.M.C."/>
        </authorList>
    </citation>
    <scope>NUCLEOTIDE SEQUENCE</scope>
    <source>
        <strain evidence="2">Semi-engorged</strain>
        <tissue evidence="2">Salivary glands</tissue>
    </source>
</reference>
<name>A0A6B0V3Q6_IXORI</name>
<feature type="signal peptide" evidence="1">
    <location>
        <begin position="1"/>
        <end position="22"/>
    </location>
</feature>
<evidence type="ECO:0000256" key="1">
    <source>
        <dbReference type="SAM" id="SignalP"/>
    </source>
</evidence>
<protein>
    <submittedName>
        <fullName evidence="2">Putative secreted protein</fullName>
    </submittedName>
</protein>
<accession>A0A6B0V3Q6</accession>
<feature type="chain" id="PRO_5025381366" evidence="1">
    <location>
        <begin position="23"/>
        <end position="234"/>
    </location>
</feature>
<dbReference type="EMBL" id="GIFC01014807">
    <property type="protein sequence ID" value="MXU96890.1"/>
    <property type="molecule type" value="Transcribed_RNA"/>
</dbReference>
<sequence>MTAGGSTTRIVLLDVLVACVFAHVHTGFASGHDHVVGRTVAPEASIQVEAGARPANVRILVALVHINAGALRVVEGITIWADAQEAAEGVGTAAVPAEVVQLGALVYVFKLNGFNIWSKSWASRTQLFVFGGVFGRADVAASAPGGTHGTAAGCLGHGCVHGGQTDASTVEVAPDVLVAQVLPGINAACPARCQAVVWRALAHVGTQRVDAGTVLTRRRTAALVDIRAVASSLV</sequence>
<dbReference type="AlphaFoldDB" id="A0A6B0V3Q6"/>